<feature type="binding site" evidence="4">
    <location>
        <position position="66"/>
    </location>
    <ligand>
        <name>a divalent metal cation</name>
        <dbReference type="ChEBI" id="CHEBI:60240"/>
        <label>1</label>
    </ligand>
</feature>
<dbReference type="PANTHER" id="PTHR13799">
    <property type="entry name" value="NGG1 INTERACTING FACTOR 3"/>
    <property type="match status" value="1"/>
</dbReference>
<feature type="binding site" evidence="4">
    <location>
        <position position="104"/>
    </location>
    <ligand>
        <name>a divalent metal cation</name>
        <dbReference type="ChEBI" id="CHEBI:60240"/>
        <label>1</label>
    </ligand>
</feature>
<dbReference type="GO" id="GO:0046872">
    <property type="term" value="F:metal ion binding"/>
    <property type="evidence" value="ECO:0007669"/>
    <property type="project" value="UniProtKB-KW"/>
</dbReference>
<dbReference type="Gene3D" id="3.40.1390.30">
    <property type="entry name" value="NIF3 (NGG1p interacting factor 3)-like"/>
    <property type="match status" value="2"/>
</dbReference>
<dbReference type="FunFam" id="3.40.1390.30:FF:000001">
    <property type="entry name" value="GTP cyclohydrolase 1 type 2"/>
    <property type="match status" value="1"/>
</dbReference>
<sequence length="262" mass="28738">MVTVGDIVKSMERIAPPELKLGKDPIGLHIGDEMQVVTKVMVTLDVLETVVDEAIAKGVNMIIAHHPLLYVPIKNIDTSTSRGRLLAKLLKHDIAVFAAHTNLDVAEGGVNDMLAQSLELQSITYLEKTTERYQVDYGIGRIGELAEVTTVSALSEQVKKLWDLPGVRFIGPADREIKTVAILGGDGNNYIRTAALSKADVLITGDIYYHLGHDAMELDFPVIDAGHTIEKIMINGLITLLQEQHSISFIASQVDTNPFNYR</sequence>
<dbReference type="EMBL" id="CP023483">
    <property type="protein sequence ID" value="ATF26607.1"/>
    <property type="molecule type" value="Genomic_DNA"/>
</dbReference>
<dbReference type="AlphaFoldDB" id="A0A1D2LE86"/>
<evidence type="ECO:0000256" key="1">
    <source>
        <dbReference type="ARBA" id="ARBA00006964"/>
    </source>
</evidence>
<dbReference type="PANTHER" id="PTHR13799:SF14">
    <property type="entry name" value="GTP CYCLOHYDROLASE 1 TYPE 2 HOMOLOG"/>
    <property type="match status" value="1"/>
</dbReference>
<dbReference type="InterPro" id="IPR002678">
    <property type="entry name" value="DUF34/NIF3"/>
</dbReference>
<evidence type="ECO:0000313" key="6">
    <source>
        <dbReference type="Proteomes" id="UP000243591"/>
    </source>
</evidence>
<organism evidence="5 6">
    <name type="scientific">Brochothrix thermosphacta</name>
    <name type="common">Microbacterium thermosphactum</name>
    <dbReference type="NCBI Taxonomy" id="2756"/>
    <lineage>
        <taxon>Bacteria</taxon>
        <taxon>Bacillati</taxon>
        <taxon>Bacillota</taxon>
        <taxon>Bacilli</taxon>
        <taxon>Bacillales</taxon>
        <taxon>Listeriaceae</taxon>
        <taxon>Brochothrix</taxon>
    </lineage>
</organism>
<dbReference type="STRING" id="2756.BFR44_11250"/>
<name>A0A1D2LE86_BROTH</name>
<evidence type="ECO:0000256" key="4">
    <source>
        <dbReference type="PIRSR" id="PIRSR602678-1"/>
    </source>
</evidence>
<dbReference type="Proteomes" id="UP000243591">
    <property type="component" value="Chromosome"/>
</dbReference>
<gene>
    <name evidence="5" type="ORF">CNY62_09545</name>
</gene>
<dbReference type="GO" id="GO:0005737">
    <property type="term" value="C:cytoplasm"/>
    <property type="evidence" value="ECO:0007669"/>
    <property type="project" value="TreeGrafter"/>
</dbReference>
<feature type="binding site" evidence="4">
    <location>
        <position position="230"/>
    </location>
    <ligand>
        <name>a divalent metal cation</name>
        <dbReference type="ChEBI" id="CHEBI:60240"/>
        <label>1</label>
    </ligand>
</feature>
<reference evidence="5 6" key="1">
    <citation type="submission" date="2017-09" db="EMBL/GenBank/DDBJ databases">
        <title>Complete Genome Sequences of Two Strains of the Meat Spoilage Bacterium Brochothrix thermosphacta Isolated from Ground Chicken.</title>
        <authorList>
            <person name="Paoli G.C."/>
            <person name="Wijey C."/>
            <person name="Chen C.-Y."/>
            <person name="Nguyen L."/>
            <person name="Yan X."/>
            <person name="Irwin P.L."/>
        </authorList>
    </citation>
    <scope>NUCLEOTIDE SEQUENCE [LARGE SCALE GENOMIC DNA]</scope>
    <source>
        <strain evidence="5 6">BI</strain>
    </source>
</reference>
<evidence type="ECO:0000313" key="5">
    <source>
        <dbReference type="EMBL" id="ATF26607.1"/>
    </source>
</evidence>
<keyword evidence="3 4" id="KW-0479">Metal-binding</keyword>
<comment type="similarity">
    <text evidence="1">Belongs to the GTP cyclohydrolase I type 2/NIF3 family.</text>
</comment>
<proteinExistence type="inferred from homology"/>
<protein>
    <recommendedName>
        <fullName evidence="2">GTP cyclohydrolase 1 type 2 homolog</fullName>
    </recommendedName>
</protein>
<feature type="binding site" evidence="4">
    <location>
        <position position="65"/>
    </location>
    <ligand>
        <name>a divalent metal cation</name>
        <dbReference type="ChEBI" id="CHEBI:60240"/>
        <label>1</label>
    </ligand>
</feature>
<evidence type="ECO:0000256" key="3">
    <source>
        <dbReference type="ARBA" id="ARBA00022723"/>
    </source>
</evidence>
<dbReference type="SUPFAM" id="SSF102705">
    <property type="entry name" value="NIF3 (NGG1p interacting factor 3)-like"/>
    <property type="match status" value="1"/>
</dbReference>
<feature type="binding site" evidence="4">
    <location>
        <position position="227"/>
    </location>
    <ligand>
        <name>a divalent metal cation</name>
        <dbReference type="ChEBI" id="CHEBI:60240"/>
        <label>1</label>
    </ligand>
</feature>
<dbReference type="Pfam" id="PF01784">
    <property type="entry name" value="DUF34_NIF3"/>
    <property type="match status" value="1"/>
</dbReference>
<accession>A0A1D2LE86</accession>
<dbReference type="RefSeq" id="WP_069126317.1">
    <property type="nucleotide sequence ID" value="NZ_CP023483.1"/>
</dbReference>
<dbReference type="NCBIfam" id="TIGR00486">
    <property type="entry name" value="YbgI_SA1388"/>
    <property type="match status" value="1"/>
</dbReference>
<dbReference type="OrthoDB" id="9792792at2"/>
<dbReference type="KEGG" id="bths:CNY62_09545"/>
<dbReference type="InterPro" id="IPR036069">
    <property type="entry name" value="DUF34/NIF3_sf"/>
</dbReference>
<keyword evidence="6" id="KW-1185">Reference proteome</keyword>
<evidence type="ECO:0000256" key="2">
    <source>
        <dbReference type="ARBA" id="ARBA00022112"/>
    </source>
</evidence>